<dbReference type="Proteomes" id="UP000800200">
    <property type="component" value="Unassembled WGS sequence"/>
</dbReference>
<accession>A0A6A6EIF7</accession>
<dbReference type="SMART" id="SM00066">
    <property type="entry name" value="GAL4"/>
    <property type="match status" value="2"/>
</dbReference>
<dbReference type="InterPro" id="IPR036864">
    <property type="entry name" value="Zn2-C6_fun-type_DNA-bd_sf"/>
</dbReference>
<evidence type="ECO:0000259" key="3">
    <source>
        <dbReference type="PROSITE" id="PS50048"/>
    </source>
</evidence>
<dbReference type="CDD" id="cd00067">
    <property type="entry name" value="GAL4"/>
    <property type="match status" value="1"/>
</dbReference>
<organism evidence="4 5">
    <name type="scientific">Zopfia rhizophila CBS 207.26</name>
    <dbReference type="NCBI Taxonomy" id="1314779"/>
    <lineage>
        <taxon>Eukaryota</taxon>
        <taxon>Fungi</taxon>
        <taxon>Dikarya</taxon>
        <taxon>Ascomycota</taxon>
        <taxon>Pezizomycotina</taxon>
        <taxon>Dothideomycetes</taxon>
        <taxon>Dothideomycetes incertae sedis</taxon>
        <taxon>Zopfiaceae</taxon>
        <taxon>Zopfia</taxon>
    </lineage>
</organism>
<evidence type="ECO:0000313" key="5">
    <source>
        <dbReference type="Proteomes" id="UP000800200"/>
    </source>
</evidence>
<reference evidence="4" key="1">
    <citation type="journal article" date="2020" name="Stud. Mycol.">
        <title>101 Dothideomycetes genomes: a test case for predicting lifestyles and emergence of pathogens.</title>
        <authorList>
            <person name="Haridas S."/>
            <person name="Albert R."/>
            <person name="Binder M."/>
            <person name="Bloem J."/>
            <person name="Labutti K."/>
            <person name="Salamov A."/>
            <person name="Andreopoulos B."/>
            <person name="Baker S."/>
            <person name="Barry K."/>
            <person name="Bills G."/>
            <person name="Bluhm B."/>
            <person name="Cannon C."/>
            <person name="Castanera R."/>
            <person name="Culley D."/>
            <person name="Daum C."/>
            <person name="Ezra D."/>
            <person name="Gonzalez J."/>
            <person name="Henrissat B."/>
            <person name="Kuo A."/>
            <person name="Liang C."/>
            <person name="Lipzen A."/>
            <person name="Lutzoni F."/>
            <person name="Magnuson J."/>
            <person name="Mondo S."/>
            <person name="Nolan M."/>
            <person name="Ohm R."/>
            <person name="Pangilinan J."/>
            <person name="Park H.-J."/>
            <person name="Ramirez L."/>
            <person name="Alfaro M."/>
            <person name="Sun H."/>
            <person name="Tritt A."/>
            <person name="Yoshinaga Y."/>
            <person name="Zwiers L.-H."/>
            <person name="Turgeon B."/>
            <person name="Goodwin S."/>
            <person name="Spatafora J."/>
            <person name="Crous P."/>
            <person name="Grigoriev I."/>
        </authorList>
    </citation>
    <scope>NUCLEOTIDE SEQUENCE</scope>
    <source>
        <strain evidence="4">CBS 207.26</strain>
    </source>
</reference>
<name>A0A6A6EIF7_9PEZI</name>
<dbReference type="PROSITE" id="PS50048">
    <property type="entry name" value="ZN2_CY6_FUNGAL_2"/>
    <property type="match status" value="1"/>
</dbReference>
<feature type="non-terminal residue" evidence="4">
    <location>
        <position position="1"/>
    </location>
</feature>
<dbReference type="InterPro" id="IPR001138">
    <property type="entry name" value="Zn2Cys6_DnaBD"/>
</dbReference>
<dbReference type="GO" id="GO:0008270">
    <property type="term" value="F:zinc ion binding"/>
    <property type="evidence" value="ECO:0007669"/>
    <property type="project" value="InterPro"/>
</dbReference>
<dbReference type="SUPFAM" id="SSF57701">
    <property type="entry name" value="Zn2/Cys6 DNA-binding domain"/>
    <property type="match status" value="1"/>
</dbReference>
<keyword evidence="5" id="KW-1185">Reference proteome</keyword>
<feature type="domain" description="Zn(2)-C6 fungal-type" evidence="3">
    <location>
        <begin position="240"/>
        <end position="274"/>
    </location>
</feature>
<feature type="compositionally biased region" description="Basic residues" evidence="2">
    <location>
        <begin position="32"/>
        <end position="44"/>
    </location>
</feature>
<dbReference type="OrthoDB" id="5303703at2759"/>
<dbReference type="AlphaFoldDB" id="A0A6A6EIF7"/>
<evidence type="ECO:0000256" key="1">
    <source>
        <dbReference type="ARBA" id="ARBA00023242"/>
    </source>
</evidence>
<feature type="compositionally biased region" description="Basic and acidic residues" evidence="2">
    <location>
        <begin position="20"/>
        <end position="31"/>
    </location>
</feature>
<dbReference type="Gene3D" id="4.10.240.10">
    <property type="entry name" value="Zn(2)-C6 fungal-type DNA-binding domain"/>
    <property type="match status" value="1"/>
</dbReference>
<dbReference type="GO" id="GO:0000981">
    <property type="term" value="F:DNA-binding transcription factor activity, RNA polymerase II-specific"/>
    <property type="evidence" value="ECO:0007669"/>
    <property type="project" value="InterPro"/>
</dbReference>
<sequence>YELRKSFDRKVVTTWFDKDESGNYDPKEEAKKLRKAKLKKKGKQKVQKAKVPKKIVRLQFAHFGNVLNITDEEQNWPDGWSELDSEDESQIAYRKWFYRKNTPGVSPQIPIPNPDRKVEDVDDLTGYPAARGCTECYKHHQKCTMIGDNFWPCQQCQEDGEVCQPIIQPKVKAKCLRCIGLDEEQYCSFELAEVSNQSGMCDQCIEDECETCVAGPAEGYELKRISMDAILYGPDRKHIQCTECRYIKKKCSLKKTSDKPPCNYCKKKGLGCTFLNIPKLEIKKEKGKGKSKERTSMVERGDGWEAMVMTPTWSDFFSEADLKDLVEDGDEGELERENTPMEMMTDTAGNRGEITSIWTSFSHPIIFNSLNESDCHFCDLPTFSFVGHFERKVHVLRWLSGLGYTELQGGHREEHEQTRMCQFCSMSRVQIMICETHELKPLEDLDLDFDDAVNGLIAVEPRSDAMKYQLQRWCSMCFSLATFICCTLQPSLITKEGEGGEEEAILDGCGLCLCDKCEVRLREEFGGDSSEMATAIDKEPKAREDQEDLVVVRADVGFLMKEGLLM</sequence>
<proteinExistence type="predicted"/>
<keyword evidence="1" id="KW-0539">Nucleus</keyword>
<protein>
    <recommendedName>
        <fullName evidence="3">Zn(2)-C6 fungal-type domain-containing protein</fullName>
    </recommendedName>
</protein>
<gene>
    <name evidence="4" type="ORF">K469DRAFT_486778</name>
</gene>
<feature type="non-terminal residue" evidence="4">
    <location>
        <position position="566"/>
    </location>
</feature>
<evidence type="ECO:0000313" key="4">
    <source>
        <dbReference type="EMBL" id="KAF2190865.1"/>
    </source>
</evidence>
<dbReference type="EMBL" id="ML994618">
    <property type="protein sequence ID" value="KAF2190865.1"/>
    <property type="molecule type" value="Genomic_DNA"/>
</dbReference>
<evidence type="ECO:0000256" key="2">
    <source>
        <dbReference type="SAM" id="MobiDB-lite"/>
    </source>
</evidence>
<feature type="region of interest" description="Disordered" evidence="2">
    <location>
        <begin position="20"/>
        <end position="44"/>
    </location>
</feature>